<dbReference type="Proteomes" id="UP000000322">
    <property type="component" value="Chromosome"/>
</dbReference>
<sequence length="215" mass="23386">MSETIQAVAITGLVSLLATYVGPFFSARANRKQEATTRRRQTASELRPLAVSALVLSRRTVTLTQKEFSALEGGQALLDTFDGLTVDGRSALREARAEVKVALTELELSTDDPSITQAVVSQRLALEMLELMVTRARQLFRANVANNGVLTDALTEVTAEVPELIDTATVSVHTTSAVLQKLTALDPSEKEPSAATRQLLQETRDLLLRAEQVRL</sequence>
<organism evidence="1 2">
    <name type="scientific">Sanguibacter keddieii (strain ATCC 51767 / DSM 10542 / NCFB 3025 / ST-74)</name>
    <dbReference type="NCBI Taxonomy" id="446469"/>
    <lineage>
        <taxon>Bacteria</taxon>
        <taxon>Bacillati</taxon>
        <taxon>Actinomycetota</taxon>
        <taxon>Actinomycetes</taxon>
        <taxon>Micrococcales</taxon>
        <taxon>Sanguibacteraceae</taxon>
        <taxon>Sanguibacter</taxon>
    </lineage>
</organism>
<dbReference type="HOGENOM" id="CLU_1282468_0_0_11"/>
<evidence type="ECO:0000313" key="2">
    <source>
        <dbReference type="Proteomes" id="UP000000322"/>
    </source>
</evidence>
<dbReference type="EMBL" id="CP001819">
    <property type="protein sequence ID" value="ACZ22391.1"/>
    <property type="molecule type" value="Genomic_DNA"/>
</dbReference>
<accession>D1BJY2</accession>
<proteinExistence type="predicted"/>
<dbReference type="AlphaFoldDB" id="D1BJY2"/>
<name>D1BJY2_SANKS</name>
<gene>
    <name evidence="1" type="ordered locus">Sked_24810</name>
</gene>
<evidence type="ECO:0000313" key="1">
    <source>
        <dbReference type="EMBL" id="ACZ22391.1"/>
    </source>
</evidence>
<protein>
    <submittedName>
        <fullName evidence="1">Uncharacterized protein</fullName>
    </submittedName>
</protein>
<reference evidence="1 2" key="1">
    <citation type="journal article" date="2009" name="Stand. Genomic Sci.">
        <title>Complete genome sequence of Sanguibacter keddieii type strain (ST-74).</title>
        <authorList>
            <person name="Ivanova N."/>
            <person name="Sikorski J."/>
            <person name="Sims D."/>
            <person name="Brettin T."/>
            <person name="Detter J.C."/>
            <person name="Han C."/>
            <person name="Lapidus A."/>
            <person name="Copeland A."/>
            <person name="Glavina Del Rio T."/>
            <person name="Nolan M."/>
            <person name="Chen F."/>
            <person name="Lucas S."/>
            <person name="Tice H."/>
            <person name="Cheng J.F."/>
            <person name="Bruce D."/>
            <person name="Goodwin L."/>
            <person name="Pitluck S."/>
            <person name="Pati A."/>
            <person name="Mavromatis K."/>
            <person name="Chen A."/>
            <person name="Palaniappan K."/>
            <person name="D'haeseleer P."/>
            <person name="Chain P."/>
            <person name="Bristow J."/>
            <person name="Eisen J.A."/>
            <person name="Markowitz V."/>
            <person name="Hugenholtz P."/>
            <person name="Goker M."/>
            <person name="Pukall R."/>
            <person name="Klenk H.P."/>
            <person name="Kyrpides N.C."/>
        </authorList>
    </citation>
    <scope>NUCLEOTIDE SEQUENCE [LARGE SCALE GENOMIC DNA]</scope>
    <source>
        <strain evidence="2">ATCC 51767 / DSM 10542 / NCFB 3025 / ST-74</strain>
    </source>
</reference>
<dbReference type="KEGG" id="ske:Sked_24810"/>
<dbReference type="RefSeq" id="WP_012867460.1">
    <property type="nucleotide sequence ID" value="NC_013521.1"/>
</dbReference>
<keyword evidence="2" id="KW-1185">Reference proteome</keyword>